<evidence type="ECO:0000256" key="8">
    <source>
        <dbReference type="ARBA" id="ARBA00023315"/>
    </source>
</evidence>
<evidence type="ECO:0000256" key="5">
    <source>
        <dbReference type="ARBA" id="ARBA00012866"/>
    </source>
</evidence>
<dbReference type="PATRIC" id="fig|1348334.3.peg.5517"/>
<evidence type="ECO:0000256" key="11">
    <source>
        <dbReference type="ARBA" id="ARBA00033407"/>
    </source>
</evidence>
<dbReference type="InterPro" id="IPR052058">
    <property type="entry name" value="Alcohol_O-acetyltransferase"/>
</dbReference>
<name>U7Q936_9CYAN</name>
<comment type="caution">
    <text evidence="13">The sequence shown here is derived from an EMBL/GenBank/DDBJ whole genome shotgun (WGS) entry which is preliminary data.</text>
</comment>
<feature type="domain" description="Phthiocerol/phthiodiolone dimycocerosyl transferase C-terminal" evidence="12">
    <location>
        <begin position="215"/>
        <end position="384"/>
    </location>
</feature>
<dbReference type="AlphaFoldDB" id="U7Q936"/>
<dbReference type="PANTHER" id="PTHR28037:SF1">
    <property type="entry name" value="ALCOHOL O-ACETYLTRANSFERASE 1-RELATED"/>
    <property type="match status" value="1"/>
</dbReference>
<evidence type="ECO:0000256" key="10">
    <source>
        <dbReference type="ARBA" id="ARBA00032317"/>
    </source>
</evidence>
<reference evidence="13 14" key="1">
    <citation type="journal article" date="2013" name="Front. Microbiol.">
        <title>Comparative genomic analyses of the cyanobacterium, Lyngbya aestuarii BL J, a powerful hydrogen producer.</title>
        <authorList>
            <person name="Kothari A."/>
            <person name="Vaughn M."/>
            <person name="Garcia-Pichel F."/>
        </authorList>
    </citation>
    <scope>NUCLEOTIDE SEQUENCE [LARGE SCALE GENOMIC DNA]</scope>
    <source>
        <strain evidence="13 14">BL J</strain>
    </source>
</reference>
<evidence type="ECO:0000256" key="9">
    <source>
        <dbReference type="ARBA" id="ARBA00030465"/>
    </source>
</evidence>
<evidence type="ECO:0000256" key="4">
    <source>
        <dbReference type="ARBA" id="ARBA00006558"/>
    </source>
</evidence>
<accession>U7Q936</accession>
<dbReference type="InterPro" id="IPR023213">
    <property type="entry name" value="CAT-like_dom_sf"/>
</dbReference>
<dbReference type="Pfam" id="PF16911">
    <property type="entry name" value="PapA_C"/>
    <property type="match status" value="1"/>
</dbReference>
<evidence type="ECO:0000313" key="14">
    <source>
        <dbReference type="Proteomes" id="UP000017127"/>
    </source>
</evidence>
<evidence type="ECO:0000256" key="7">
    <source>
        <dbReference type="ARBA" id="ARBA00022679"/>
    </source>
</evidence>
<dbReference type="SUPFAM" id="SSF52777">
    <property type="entry name" value="CoA-dependent acyltransferases"/>
    <property type="match status" value="2"/>
</dbReference>
<keyword evidence="8" id="KW-0012">Acyltransferase</keyword>
<dbReference type="GO" id="GO:0016746">
    <property type="term" value="F:acyltransferase activity"/>
    <property type="evidence" value="ECO:0007669"/>
    <property type="project" value="UniProtKB-KW"/>
</dbReference>
<dbReference type="EMBL" id="AUZM01000107">
    <property type="protein sequence ID" value="ERT04298.1"/>
    <property type="molecule type" value="Genomic_DNA"/>
</dbReference>
<evidence type="ECO:0000256" key="1">
    <source>
        <dbReference type="ARBA" id="ARBA00000026"/>
    </source>
</evidence>
<evidence type="ECO:0000256" key="2">
    <source>
        <dbReference type="ARBA" id="ARBA00000625"/>
    </source>
</evidence>
<sequence length="426" mass="48598">MLSTTEQAMELLNRYNGSFNIVTIARIKGKISEEFLRKALDGVQRIHPLLNCRIIETPNDLKFITDETEKIPLSVVYPSQKENWQNVVKEELNKTIDSSKVLVRCILYKNSETDYYLITTIHHAISDGLSSINLQAEILKYYQAIALGNSIDVDCLASIPPLQKLLPKSMQGNKGVIKGQWFLLKSKFKMLLHQPKQLNLEKTVSPEFRSSGMTHRFLEKHLTQKLIQLCRQENTTVQGALCAAMLLAVTHKIKTEKAKKINVSCNSYVDLRRRLKPPISEKYMGILASFITSFHQIKPQMSFWELSRDVTQNIELGLKRKQMFQPLIMFRTILEYYLQKNEQFPITVAVTNIGRVNIPATYGNLEIEEISFALSNSIFEKVFTVAAATFNDKMLLNFIASKPSVSQDTIEVLADDVIDCLEVVCQ</sequence>
<comment type="catalytic activity">
    <reaction evidence="3">
        <text>2 a mycocerosyl-[mycocerosic acid synthase] + a phthiodiolone = a dimycocerosyl phthiodiolone + 2 holo-[mycocerosic acid synthase].</text>
        <dbReference type="EC" id="2.3.1.282"/>
    </reaction>
</comment>
<evidence type="ECO:0000313" key="13">
    <source>
        <dbReference type="EMBL" id="ERT04298.1"/>
    </source>
</evidence>
<keyword evidence="7" id="KW-0808">Transferase</keyword>
<dbReference type="PANTHER" id="PTHR28037">
    <property type="entry name" value="ALCOHOL O-ACETYLTRANSFERASE 1-RELATED"/>
    <property type="match status" value="1"/>
</dbReference>
<proteinExistence type="inferred from homology"/>
<evidence type="ECO:0000259" key="12">
    <source>
        <dbReference type="Pfam" id="PF16911"/>
    </source>
</evidence>
<evidence type="ECO:0000256" key="3">
    <source>
        <dbReference type="ARBA" id="ARBA00001907"/>
    </source>
</evidence>
<evidence type="ECO:0000256" key="6">
    <source>
        <dbReference type="ARBA" id="ARBA00013449"/>
    </source>
</evidence>
<protein>
    <recommendedName>
        <fullName evidence="6">Phthiocerol/phthiodiolone dimycocerosyl transferase</fullName>
        <ecNumber evidence="5">2.3.1.282</ecNumber>
    </recommendedName>
    <alternativeName>
        <fullName evidence="11">Acyltransferase PapA5</fullName>
    </alternativeName>
    <alternativeName>
        <fullName evidence="9">Phthiocerol/phthiodiolone O-acyltransferase</fullName>
    </alternativeName>
    <alternativeName>
        <fullName evidence="10">Polyketide synthase-associated protein A5</fullName>
    </alternativeName>
</protein>
<dbReference type="InterPro" id="IPR031641">
    <property type="entry name" value="PapA_C"/>
</dbReference>
<organism evidence="13 14">
    <name type="scientific">Lyngbya aestuarii BL J</name>
    <dbReference type="NCBI Taxonomy" id="1348334"/>
    <lineage>
        <taxon>Bacteria</taxon>
        <taxon>Bacillati</taxon>
        <taxon>Cyanobacteriota</taxon>
        <taxon>Cyanophyceae</taxon>
        <taxon>Oscillatoriophycideae</taxon>
        <taxon>Oscillatoriales</taxon>
        <taxon>Microcoleaceae</taxon>
        <taxon>Lyngbya</taxon>
    </lineage>
</organism>
<dbReference type="Gene3D" id="3.30.559.30">
    <property type="entry name" value="Nonribosomal peptide synthetase, condensation domain"/>
    <property type="match status" value="1"/>
</dbReference>
<dbReference type="Gene3D" id="3.30.559.10">
    <property type="entry name" value="Chloramphenicol acetyltransferase-like domain"/>
    <property type="match status" value="1"/>
</dbReference>
<gene>
    <name evidence="13" type="ORF">M595_5750</name>
</gene>
<comment type="catalytic activity">
    <reaction evidence="2">
        <text>2 a mycocerosyl-[mycocerosic acid synthase] + a phenolphthiocerol = a dimycocerosyl phenolphthiocerol + 2 holo-[mycocerosic acid synthase].</text>
        <dbReference type="EC" id="2.3.1.282"/>
    </reaction>
</comment>
<dbReference type="EC" id="2.3.1.282" evidence="5"/>
<dbReference type="Proteomes" id="UP000017127">
    <property type="component" value="Unassembled WGS sequence"/>
</dbReference>
<comment type="similarity">
    <text evidence="4">Belongs to the acyltransferase PapA5 family.</text>
</comment>
<keyword evidence="14" id="KW-1185">Reference proteome</keyword>
<comment type="catalytic activity">
    <reaction evidence="1">
        <text>2 a mycocerosyl-[mycocerosic acid synthase] + a phthiocerol = a dimycocerosyl phthiocerol + 2 holo-[mycocerosic acid synthase].</text>
        <dbReference type="EC" id="2.3.1.282"/>
    </reaction>
</comment>